<gene>
    <name evidence="2" type="ORF">DAPPUDRAFT_118646</name>
</gene>
<dbReference type="HOGENOM" id="CLU_1483450_0_0_1"/>
<organism evidence="2 3">
    <name type="scientific">Daphnia pulex</name>
    <name type="common">Water flea</name>
    <dbReference type="NCBI Taxonomy" id="6669"/>
    <lineage>
        <taxon>Eukaryota</taxon>
        <taxon>Metazoa</taxon>
        <taxon>Ecdysozoa</taxon>
        <taxon>Arthropoda</taxon>
        <taxon>Crustacea</taxon>
        <taxon>Branchiopoda</taxon>
        <taxon>Diplostraca</taxon>
        <taxon>Cladocera</taxon>
        <taxon>Anomopoda</taxon>
        <taxon>Daphniidae</taxon>
        <taxon>Daphnia</taxon>
    </lineage>
</organism>
<dbReference type="Proteomes" id="UP000000305">
    <property type="component" value="Unassembled WGS sequence"/>
</dbReference>
<dbReference type="EMBL" id="GL732907">
    <property type="protein sequence ID" value="EFX63979.1"/>
    <property type="molecule type" value="Genomic_DNA"/>
</dbReference>
<dbReference type="InterPro" id="IPR026741">
    <property type="entry name" value="SNO"/>
</dbReference>
<dbReference type="eggNOG" id="KOG1513">
    <property type="taxonomic scope" value="Eukaryota"/>
</dbReference>
<sequence>MSMHCFAFEGKKHTPASQLLDILTILYRQGDWLAFVMHAPVEYTATVQNLKETIQPAFQQHETTLLNSSRAGFFIGDSTGVGKGRMNAGIIFENRKKGKLPFVSVSINGSNGSIHLKYAAQQDLKDIEADKIKVHSLTGMIYGHRISAESRKVSFIHALLPDRRVKINRRTSNTDESTPSMV</sequence>
<dbReference type="AlphaFoldDB" id="E9HWA1"/>
<keyword evidence="3" id="KW-1185">Reference proteome</keyword>
<dbReference type="PhylomeDB" id="E9HWA1"/>
<feature type="domain" description="Strawberry notch AAA" evidence="1">
    <location>
        <begin position="52"/>
        <end position="150"/>
    </location>
</feature>
<accession>E9HWA1</accession>
<protein>
    <recommendedName>
        <fullName evidence="1">Strawberry notch AAA domain-containing protein</fullName>
    </recommendedName>
</protein>
<dbReference type="InParanoid" id="E9HWA1"/>
<dbReference type="KEGG" id="dpx:DAPPUDRAFT_118646"/>
<proteinExistence type="predicted"/>
<name>E9HWA1_DAPPU</name>
<reference evidence="2 3" key="1">
    <citation type="journal article" date="2011" name="Science">
        <title>The ecoresponsive genome of Daphnia pulex.</title>
        <authorList>
            <person name="Colbourne J.K."/>
            <person name="Pfrender M.E."/>
            <person name="Gilbert D."/>
            <person name="Thomas W.K."/>
            <person name="Tucker A."/>
            <person name="Oakley T.H."/>
            <person name="Tokishita S."/>
            <person name="Aerts A."/>
            <person name="Arnold G.J."/>
            <person name="Basu M.K."/>
            <person name="Bauer D.J."/>
            <person name="Caceres C.E."/>
            <person name="Carmel L."/>
            <person name="Casola C."/>
            <person name="Choi J.H."/>
            <person name="Detter J.C."/>
            <person name="Dong Q."/>
            <person name="Dusheyko S."/>
            <person name="Eads B.D."/>
            <person name="Frohlich T."/>
            <person name="Geiler-Samerotte K.A."/>
            <person name="Gerlach D."/>
            <person name="Hatcher P."/>
            <person name="Jogdeo S."/>
            <person name="Krijgsveld J."/>
            <person name="Kriventseva E.V."/>
            <person name="Kultz D."/>
            <person name="Laforsch C."/>
            <person name="Lindquist E."/>
            <person name="Lopez J."/>
            <person name="Manak J.R."/>
            <person name="Muller J."/>
            <person name="Pangilinan J."/>
            <person name="Patwardhan R.P."/>
            <person name="Pitluck S."/>
            <person name="Pritham E.J."/>
            <person name="Rechtsteiner A."/>
            <person name="Rho M."/>
            <person name="Rogozin I.B."/>
            <person name="Sakarya O."/>
            <person name="Salamov A."/>
            <person name="Schaack S."/>
            <person name="Shapiro H."/>
            <person name="Shiga Y."/>
            <person name="Skalitzky C."/>
            <person name="Smith Z."/>
            <person name="Souvorov A."/>
            <person name="Sung W."/>
            <person name="Tang Z."/>
            <person name="Tsuchiya D."/>
            <person name="Tu H."/>
            <person name="Vos H."/>
            <person name="Wang M."/>
            <person name="Wolf Y.I."/>
            <person name="Yamagata H."/>
            <person name="Yamada T."/>
            <person name="Ye Y."/>
            <person name="Shaw J.R."/>
            <person name="Andrews J."/>
            <person name="Crease T.J."/>
            <person name="Tang H."/>
            <person name="Lucas S.M."/>
            <person name="Robertson H.M."/>
            <person name="Bork P."/>
            <person name="Koonin E.V."/>
            <person name="Zdobnov E.M."/>
            <person name="Grigoriev I.V."/>
            <person name="Lynch M."/>
            <person name="Boore J.L."/>
        </authorList>
    </citation>
    <scope>NUCLEOTIDE SEQUENCE [LARGE SCALE GENOMIC DNA]</scope>
</reference>
<dbReference type="GO" id="GO:0006355">
    <property type="term" value="P:regulation of DNA-templated transcription"/>
    <property type="evidence" value="ECO:0007669"/>
    <property type="project" value="InterPro"/>
</dbReference>
<dbReference type="PANTHER" id="PTHR12706">
    <property type="entry name" value="STRAWBERRY NOTCH-RELATED"/>
    <property type="match status" value="1"/>
</dbReference>
<dbReference type="STRING" id="6669.E9HWA1"/>
<evidence type="ECO:0000313" key="2">
    <source>
        <dbReference type="EMBL" id="EFX63979.1"/>
    </source>
</evidence>
<evidence type="ECO:0000259" key="1">
    <source>
        <dbReference type="Pfam" id="PF13872"/>
    </source>
</evidence>
<dbReference type="PANTHER" id="PTHR12706:SF30">
    <property type="entry name" value="PROTEIN STRAWBERRY NOTCH-RELATED"/>
    <property type="match status" value="1"/>
</dbReference>
<dbReference type="Pfam" id="PF13872">
    <property type="entry name" value="AAA_34"/>
    <property type="match status" value="1"/>
</dbReference>
<evidence type="ECO:0000313" key="3">
    <source>
        <dbReference type="Proteomes" id="UP000000305"/>
    </source>
</evidence>
<dbReference type="InterPro" id="IPR039187">
    <property type="entry name" value="SNO_AAA"/>
</dbReference>